<evidence type="ECO:0000313" key="2">
    <source>
        <dbReference type="EMBL" id="QDU61907.1"/>
    </source>
</evidence>
<dbReference type="Proteomes" id="UP000317093">
    <property type="component" value="Chromosome"/>
</dbReference>
<sequence>MDRMGRTPLSLPPRTSGQGTPPSGGPGWGKVILSAMALTFLPSVAPAQQSLPPSILPLDAAEAETLPRTPPRFPSYRTLPSVEVFEEQRDPDGPAFSDMETVEQLSKEPSEAPAPFPVISQVEEPEAMRAMEPMTAEPPMLASDGAVLEYRPIASYAAENVINRPLTENTWVLEPVHFEDYPRTIPTPEMGQDVGPPLCETYSDADACSLLWSRPLRCDFLPTGLLWQPPMANQRAPRMYGKFNNANDENTIDTAIGGEFGLIRFAPEGTVFEGIQLDGFAAVFTRFNEQRLLKTSDFRAGIPLTYAKGNWQAKISYEHTSTHMGDEYYEKTGRLQVPHVRDEIVFGLSYRFWNQLRLYGQAGFSFITSDEIEGKIDRYDWGLEWAKQRSTGLKGQPFAAFDMDVRSDQEYTANLTFQIGWMWMKMRNRHAARIALEVYSGKSPYGQFYQDNDDYIGAAFMYDW</sequence>
<organism evidence="2 3">
    <name type="scientific">Kolteria novifilia</name>
    <dbReference type="NCBI Taxonomy" id="2527975"/>
    <lineage>
        <taxon>Bacteria</taxon>
        <taxon>Pseudomonadati</taxon>
        <taxon>Planctomycetota</taxon>
        <taxon>Planctomycetia</taxon>
        <taxon>Kolteriales</taxon>
        <taxon>Kolteriaceae</taxon>
        <taxon>Kolteria</taxon>
    </lineage>
</organism>
<dbReference type="OrthoDB" id="238106at2"/>
<keyword evidence="3" id="KW-1185">Reference proteome</keyword>
<dbReference type="KEGG" id="knv:Pan216_27720"/>
<name>A0A518B4L2_9BACT</name>
<accession>A0A518B4L2</accession>
<dbReference type="EMBL" id="CP036279">
    <property type="protein sequence ID" value="QDU61907.1"/>
    <property type="molecule type" value="Genomic_DNA"/>
</dbReference>
<evidence type="ECO:0008006" key="4">
    <source>
        <dbReference type="Google" id="ProtNLM"/>
    </source>
</evidence>
<reference evidence="2 3" key="1">
    <citation type="submission" date="2019-02" db="EMBL/GenBank/DDBJ databases">
        <title>Deep-cultivation of Planctomycetes and their phenomic and genomic characterization uncovers novel biology.</title>
        <authorList>
            <person name="Wiegand S."/>
            <person name="Jogler M."/>
            <person name="Boedeker C."/>
            <person name="Pinto D."/>
            <person name="Vollmers J."/>
            <person name="Rivas-Marin E."/>
            <person name="Kohn T."/>
            <person name="Peeters S.H."/>
            <person name="Heuer A."/>
            <person name="Rast P."/>
            <person name="Oberbeckmann S."/>
            <person name="Bunk B."/>
            <person name="Jeske O."/>
            <person name="Meyerdierks A."/>
            <person name="Storesund J.E."/>
            <person name="Kallscheuer N."/>
            <person name="Luecker S."/>
            <person name="Lage O.M."/>
            <person name="Pohl T."/>
            <person name="Merkel B.J."/>
            <person name="Hornburger P."/>
            <person name="Mueller R.-W."/>
            <person name="Bruemmer F."/>
            <person name="Labrenz M."/>
            <person name="Spormann A.M."/>
            <person name="Op den Camp H."/>
            <person name="Overmann J."/>
            <person name="Amann R."/>
            <person name="Jetten M.S.M."/>
            <person name="Mascher T."/>
            <person name="Medema M.H."/>
            <person name="Devos D.P."/>
            <person name="Kaster A.-K."/>
            <person name="Ovreas L."/>
            <person name="Rohde M."/>
            <person name="Galperin M.Y."/>
            <person name="Jogler C."/>
        </authorList>
    </citation>
    <scope>NUCLEOTIDE SEQUENCE [LARGE SCALE GENOMIC DNA]</scope>
    <source>
        <strain evidence="2 3">Pan216</strain>
    </source>
</reference>
<dbReference type="AlphaFoldDB" id="A0A518B4L2"/>
<evidence type="ECO:0000256" key="1">
    <source>
        <dbReference type="SAM" id="MobiDB-lite"/>
    </source>
</evidence>
<dbReference type="InterPro" id="IPR009599">
    <property type="entry name" value="DUF1207"/>
</dbReference>
<gene>
    <name evidence="2" type="ORF">Pan216_27720</name>
</gene>
<proteinExistence type="predicted"/>
<feature type="region of interest" description="Disordered" evidence="1">
    <location>
        <begin position="1"/>
        <end position="29"/>
    </location>
</feature>
<evidence type="ECO:0000313" key="3">
    <source>
        <dbReference type="Proteomes" id="UP000317093"/>
    </source>
</evidence>
<dbReference type="Pfam" id="PF06727">
    <property type="entry name" value="DUF1207"/>
    <property type="match status" value="1"/>
</dbReference>
<feature type="compositionally biased region" description="Low complexity" evidence="1">
    <location>
        <begin position="12"/>
        <end position="21"/>
    </location>
</feature>
<protein>
    <recommendedName>
        <fullName evidence="4">DUF1207 domain-containing protein</fullName>
    </recommendedName>
</protein>